<comment type="caution">
    <text evidence="1">The sequence shown here is derived from an EMBL/GenBank/DDBJ whole genome shotgun (WGS) entry which is preliminary data.</text>
</comment>
<accession>A0ABX2XBN2</accession>
<keyword evidence="2" id="KW-1185">Reference proteome</keyword>
<name>A0ABX2XBN2_9FLAO</name>
<evidence type="ECO:0000313" key="2">
    <source>
        <dbReference type="Proteomes" id="UP000093343"/>
    </source>
</evidence>
<dbReference type="RefSeq" id="WP_065452194.1">
    <property type="nucleotide sequence ID" value="NZ_LVEN01000050.1"/>
</dbReference>
<evidence type="ECO:0008006" key="3">
    <source>
        <dbReference type="Google" id="ProtNLM"/>
    </source>
</evidence>
<proteinExistence type="predicted"/>
<protein>
    <recommendedName>
        <fullName evidence="3">Lipoprotein</fullName>
    </recommendedName>
</protein>
<dbReference type="Proteomes" id="UP000093343">
    <property type="component" value="Unassembled WGS sequence"/>
</dbReference>
<dbReference type="PROSITE" id="PS51257">
    <property type="entry name" value="PROKAR_LIPOPROTEIN"/>
    <property type="match status" value="1"/>
</dbReference>
<organism evidence="1 2">
    <name type="scientific">Flavobacterium piscis</name>
    <dbReference type="NCBI Taxonomy" id="1114874"/>
    <lineage>
        <taxon>Bacteria</taxon>
        <taxon>Pseudomonadati</taxon>
        <taxon>Bacteroidota</taxon>
        <taxon>Flavobacteriia</taxon>
        <taxon>Flavobacteriales</taxon>
        <taxon>Flavobacteriaceae</taxon>
        <taxon>Flavobacterium</taxon>
    </lineage>
</organism>
<evidence type="ECO:0000313" key="1">
    <source>
        <dbReference type="EMBL" id="OCB68579.1"/>
    </source>
</evidence>
<dbReference type="EMBL" id="LVEN01000050">
    <property type="protein sequence ID" value="OCB68579.1"/>
    <property type="molecule type" value="Genomic_DNA"/>
</dbReference>
<sequence length="275" mass="30179">MKKYYFILFSTLLCACSANKKLPDTIGDQKNAVSFGYQPIDPLPVKIEYRDKKFKDSLTSLNKINSHLMSSLPDETMRLAIGQIDTKGDISFATAKTGYAGSSYIVILDYIKFDTKSLEVQIKKNEKGEVTDFRLYDFYASEIKVPDAIIPMYIGVGLRFTATITVNEGSIDLGNLFAIGVAAESKKVTGTLLIQTLGISGKDISSLIPMPSQINPTTIQNAIMSLAAIKAKIYENDIDINPRVVGFYNNIGGQGTAQKFISGVMTRGVFLSIKH</sequence>
<reference evidence="2" key="1">
    <citation type="submission" date="2016-03" db="EMBL/GenBank/DDBJ databases">
        <title>Draft genome sequence of Paenibacillus glacialis DSM 22343.</title>
        <authorList>
            <person name="Shin S.-K."/>
            <person name="Yi H."/>
        </authorList>
    </citation>
    <scope>NUCLEOTIDE SEQUENCE [LARGE SCALE GENOMIC DNA]</scope>
    <source>
        <strain evidence="2">CCUG 60099</strain>
    </source>
</reference>
<gene>
    <name evidence="1" type="ORF">FLP_24915</name>
</gene>